<keyword evidence="3" id="KW-1185">Reference proteome</keyword>
<evidence type="ECO:0008006" key="4">
    <source>
        <dbReference type="Google" id="ProtNLM"/>
    </source>
</evidence>
<sequence>MQDLDAQLAQAGAARKRQRAENEPYETTFVATATPRFKFRGVAVAWPWRGRGVQPCTHARNVSNVPLQWLLPVATAWLFRSNWTI</sequence>
<feature type="region of interest" description="Disordered" evidence="1">
    <location>
        <begin position="1"/>
        <end position="22"/>
    </location>
</feature>
<protein>
    <recommendedName>
        <fullName evidence="4">Encoded protein</fullName>
    </recommendedName>
</protein>
<comment type="caution">
    <text evidence="2">The sequence shown here is derived from an EMBL/GenBank/DDBJ whole genome shotgun (WGS) entry which is preliminary data.</text>
</comment>
<proteinExistence type="predicted"/>
<organism evidence="2 3">
    <name type="scientific">Dunaliella salina</name>
    <name type="common">Green alga</name>
    <name type="synonym">Protococcus salinus</name>
    <dbReference type="NCBI Taxonomy" id="3046"/>
    <lineage>
        <taxon>Eukaryota</taxon>
        <taxon>Viridiplantae</taxon>
        <taxon>Chlorophyta</taxon>
        <taxon>core chlorophytes</taxon>
        <taxon>Chlorophyceae</taxon>
        <taxon>CS clade</taxon>
        <taxon>Chlamydomonadales</taxon>
        <taxon>Dunaliellaceae</taxon>
        <taxon>Dunaliella</taxon>
    </lineage>
</organism>
<name>A0ABQ7H354_DUNSA</name>
<accession>A0ABQ7H354</accession>
<dbReference type="EMBL" id="MU069489">
    <property type="protein sequence ID" value="KAF5841298.1"/>
    <property type="molecule type" value="Genomic_DNA"/>
</dbReference>
<evidence type="ECO:0000313" key="2">
    <source>
        <dbReference type="EMBL" id="KAF5841298.1"/>
    </source>
</evidence>
<feature type="compositionally biased region" description="Low complexity" evidence="1">
    <location>
        <begin position="1"/>
        <end position="13"/>
    </location>
</feature>
<gene>
    <name evidence="2" type="ORF">DUNSADRAFT_13571</name>
</gene>
<evidence type="ECO:0000313" key="3">
    <source>
        <dbReference type="Proteomes" id="UP000815325"/>
    </source>
</evidence>
<evidence type="ECO:0000256" key="1">
    <source>
        <dbReference type="SAM" id="MobiDB-lite"/>
    </source>
</evidence>
<reference evidence="2" key="1">
    <citation type="submission" date="2017-08" db="EMBL/GenBank/DDBJ databases">
        <authorList>
            <person name="Polle J.E."/>
            <person name="Barry K."/>
            <person name="Cushman J."/>
            <person name="Schmutz J."/>
            <person name="Tran D."/>
            <person name="Hathwaick L.T."/>
            <person name="Yim W.C."/>
            <person name="Jenkins J."/>
            <person name="Mckie-Krisberg Z.M."/>
            <person name="Prochnik S."/>
            <person name="Lindquist E."/>
            <person name="Dockter R.B."/>
            <person name="Adam C."/>
            <person name="Molina H."/>
            <person name="Bunkerborg J."/>
            <person name="Jin E."/>
            <person name="Buchheim M."/>
            <person name="Magnuson J."/>
        </authorList>
    </citation>
    <scope>NUCLEOTIDE SEQUENCE</scope>
    <source>
        <strain evidence="2">CCAP 19/18</strain>
    </source>
</reference>
<dbReference type="Proteomes" id="UP000815325">
    <property type="component" value="Unassembled WGS sequence"/>
</dbReference>